<comment type="caution">
    <text evidence="3">The sequence shown here is derived from an EMBL/GenBank/DDBJ whole genome shotgun (WGS) entry which is preliminary data.</text>
</comment>
<keyword evidence="4" id="KW-1185">Reference proteome</keyword>
<evidence type="ECO:0000256" key="1">
    <source>
        <dbReference type="SAM" id="MobiDB-lite"/>
    </source>
</evidence>
<reference evidence="3" key="1">
    <citation type="submission" date="2022-11" db="EMBL/GenBank/DDBJ databases">
        <authorList>
            <person name="Petersen C."/>
        </authorList>
    </citation>
    <scope>NUCLEOTIDE SEQUENCE</scope>
    <source>
        <strain evidence="3">IBT 29864</strain>
    </source>
</reference>
<sequence length="374" mass="41326">MPWNLRIPQVPAGLQQTLEIATEKRIKIVINGGAINPRGLAEETHKLVKEKALNLTVAYVNGDNIIHKAHRILADINSGALAHLDSHNENIHLAKDSLDFLDHPETIPVVYANAYLSYRAITAGLDQGADIIICGRVANAQTSRVLSAILQKPFSETFLRLSLSIVEIVSSDNYVVTKHEGLNAIITLDTGNLYLNSDIKADITHIKVKEETTNRVYVLGIKGYLPPATTKLAIFHKGAHFASIHCTLKIRTVITSTFLGFFPTKIRESKLTDAIDIFGRDSVQSPTRTIVSPPKSTEPLKDRDNYDAPRATSLASFGVTVNRPLGDLTLGRSGDKGGNVNIGLYVQTDEQWRWFRSFMTRAKLQELIGADWQD</sequence>
<proteinExistence type="predicted"/>
<dbReference type="OrthoDB" id="10265871at2759"/>
<dbReference type="Pfam" id="PF07287">
    <property type="entry name" value="AtuA"/>
    <property type="match status" value="2"/>
</dbReference>
<dbReference type="PANTHER" id="PTHR47585:SF1">
    <property type="entry name" value="DUF1446 DOMAIN-CONTAINING PROTEIN"/>
    <property type="match status" value="1"/>
</dbReference>
<accession>A0A9W9VIH9</accession>
<evidence type="ECO:0000259" key="2">
    <source>
        <dbReference type="Pfam" id="PF07287"/>
    </source>
</evidence>
<feature type="domain" description="Acyclic terpene utilisation N-terminal" evidence="2">
    <location>
        <begin position="11"/>
        <end position="140"/>
    </location>
</feature>
<evidence type="ECO:0000313" key="3">
    <source>
        <dbReference type="EMBL" id="KAJ5380666.1"/>
    </source>
</evidence>
<feature type="domain" description="Acyclic terpene utilisation N-terminal" evidence="2">
    <location>
        <begin position="156"/>
        <end position="248"/>
    </location>
</feature>
<gene>
    <name evidence="3" type="ORF">N7496_003094</name>
</gene>
<dbReference type="InterPro" id="IPR010839">
    <property type="entry name" value="AtuA_N"/>
</dbReference>
<protein>
    <recommendedName>
        <fullName evidence="2">Acyclic terpene utilisation N-terminal domain-containing protein</fullName>
    </recommendedName>
</protein>
<feature type="region of interest" description="Disordered" evidence="1">
    <location>
        <begin position="286"/>
        <end position="305"/>
    </location>
</feature>
<dbReference type="AlphaFoldDB" id="A0A9W9VIH9"/>
<dbReference type="Proteomes" id="UP001147782">
    <property type="component" value="Unassembled WGS sequence"/>
</dbReference>
<organism evidence="3 4">
    <name type="scientific">Penicillium cataractarum</name>
    <dbReference type="NCBI Taxonomy" id="2100454"/>
    <lineage>
        <taxon>Eukaryota</taxon>
        <taxon>Fungi</taxon>
        <taxon>Dikarya</taxon>
        <taxon>Ascomycota</taxon>
        <taxon>Pezizomycotina</taxon>
        <taxon>Eurotiomycetes</taxon>
        <taxon>Eurotiomycetidae</taxon>
        <taxon>Eurotiales</taxon>
        <taxon>Aspergillaceae</taxon>
        <taxon>Penicillium</taxon>
    </lineage>
</organism>
<dbReference type="RefSeq" id="XP_056558237.1">
    <property type="nucleotide sequence ID" value="XM_056696025.1"/>
</dbReference>
<name>A0A9W9VIH9_9EURO</name>
<evidence type="ECO:0000313" key="4">
    <source>
        <dbReference type="Proteomes" id="UP001147782"/>
    </source>
</evidence>
<dbReference type="GeneID" id="81435202"/>
<dbReference type="EMBL" id="JAPZBS010000002">
    <property type="protein sequence ID" value="KAJ5380666.1"/>
    <property type="molecule type" value="Genomic_DNA"/>
</dbReference>
<dbReference type="PANTHER" id="PTHR47585">
    <property type="match status" value="1"/>
</dbReference>
<reference evidence="3" key="2">
    <citation type="journal article" date="2023" name="IMA Fungus">
        <title>Comparative genomic study of the Penicillium genus elucidates a diverse pangenome and 15 lateral gene transfer events.</title>
        <authorList>
            <person name="Petersen C."/>
            <person name="Sorensen T."/>
            <person name="Nielsen M.R."/>
            <person name="Sondergaard T.E."/>
            <person name="Sorensen J.L."/>
            <person name="Fitzpatrick D.A."/>
            <person name="Frisvad J.C."/>
            <person name="Nielsen K.L."/>
        </authorList>
    </citation>
    <scope>NUCLEOTIDE SEQUENCE</scope>
    <source>
        <strain evidence="3">IBT 29864</strain>
    </source>
</reference>